<name>A0A1I0GV57_9RHOB</name>
<reference evidence="2 3" key="1">
    <citation type="submission" date="2016-10" db="EMBL/GenBank/DDBJ databases">
        <authorList>
            <person name="de Groot N.N."/>
        </authorList>
    </citation>
    <scope>NUCLEOTIDE SEQUENCE [LARGE SCALE GENOMIC DNA]</scope>
    <source>
        <strain evidence="2 3">DSM 17862</strain>
    </source>
</reference>
<evidence type="ECO:0000313" key="3">
    <source>
        <dbReference type="Proteomes" id="UP000199180"/>
    </source>
</evidence>
<dbReference type="EMBL" id="FOHO01000009">
    <property type="protein sequence ID" value="SET75096.1"/>
    <property type="molecule type" value="Genomic_DNA"/>
</dbReference>
<dbReference type="OrthoDB" id="7278537at2"/>
<dbReference type="RefSeq" id="WP_139206520.1">
    <property type="nucleotide sequence ID" value="NZ_FOHO01000009.1"/>
</dbReference>
<keyword evidence="1" id="KW-0732">Signal</keyword>
<feature type="chain" id="PRO_5011743912" evidence="1">
    <location>
        <begin position="19"/>
        <end position="203"/>
    </location>
</feature>
<dbReference type="Proteomes" id="UP000199180">
    <property type="component" value="Unassembled WGS sequence"/>
</dbReference>
<evidence type="ECO:0000256" key="1">
    <source>
        <dbReference type="SAM" id="SignalP"/>
    </source>
</evidence>
<accession>A0A1I0GV57</accession>
<feature type="signal peptide" evidence="1">
    <location>
        <begin position="1"/>
        <end position="18"/>
    </location>
</feature>
<dbReference type="STRING" id="364199.SAMN04489858_10999"/>
<sequence>MQSAIAICNVALSTYLGAATITALEGPSPEAEACNLHYDRVRQSLLQRFPWYWAGRREVLVEETLNDRAGAWAHKYARPAHLVAIRWVNHPAAARMALEAGRSPDSLRELTATAIYSDMADAVIEYTRDETDPTLFPPAFADALAASIGAAIAMSITKDVAKKKDAEQAAALLLDQAMAMDFNERPAVEHRHVPPNLAVRGIV</sequence>
<dbReference type="AlphaFoldDB" id="A0A1I0GV57"/>
<organism evidence="2 3">
    <name type="scientific">Paracoccus homiensis</name>
    <dbReference type="NCBI Taxonomy" id="364199"/>
    <lineage>
        <taxon>Bacteria</taxon>
        <taxon>Pseudomonadati</taxon>
        <taxon>Pseudomonadota</taxon>
        <taxon>Alphaproteobacteria</taxon>
        <taxon>Rhodobacterales</taxon>
        <taxon>Paracoccaceae</taxon>
        <taxon>Paracoccus</taxon>
    </lineage>
</organism>
<proteinExistence type="predicted"/>
<gene>
    <name evidence="2" type="ORF">SAMN04489858_10999</name>
</gene>
<evidence type="ECO:0000313" key="2">
    <source>
        <dbReference type="EMBL" id="SET75096.1"/>
    </source>
</evidence>
<protein>
    <submittedName>
        <fullName evidence="2">Uncharacterized protein</fullName>
    </submittedName>
</protein>
<keyword evidence="3" id="KW-1185">Reference proteome</keyword>